<dbReference type="RefSeq" id="WP_257498062.1">
    <property type="nucleotide sequence ID" value="NZ_CP102382.1"/>
</dbReference>
<evidence type="ECO:0000313" key="1">
    <source>
        <dbReference type="EMBL" id="UUV20157.1"/>
    </source>
</evidence>
<accession>A0ABY5NNX6</accession>
<reference evidence="1 2" key="1">
    <citation type="submission" date="2022-08" db="EMBL/GenBank/DDBJ databases">
        <title>Myroides zhujiangensis sp. nov., a novel bacterium isolated from sediment in the Pearl River Estuary.</title>
        <authorList>
            <person name="Cui L."/>
        </authorList>
    </citation>
    <scope>NUCLEOTIDE SEQUENCE [LARGE SCALE GENOMIC DNA]</scope>
    <source>
        <strain evidence="1 2">SCSIO 72103</strain>
    </source>
</reference>
<proteinExistence type="predicted"/>
<protein>
    <submittedName>
        <fullName evidence="1">Uncharacterized protein</fullName>
    </submittedName>
</protein>
<evidence type="ECO:0000313" key="2">
    <source>
        <dbReference type="Proteomes" id="UP001317001"/>
    </source>
</evidence>
<organism evidence="1 2">
    <name type="scientific">Paenimyroides aestuarii</name>
    <dbReference type="NCBI Taxonomy" id="2968490"/>
    <lineage>
        <taxon>Bacteria</taxon>
        <taxon>Pseudomonadati</taxon>
        <taxon>Bacteroidota</taxon>
        <taxon>Flavobacteriia</taxon>
        <taxon>Flavobacteriales</taxon>
        <taxon>Flavobacteriaceae</taxon>
        <taxon>Paenimyroides</taxon>
    </lineage>
</organism>
<dbReference type="Proteomes" id="UP001317001">
    <property type="component" value="Chromosome"/>
</dbReference>
<dbReference type="EMBL" id="CP102382">
    <property type="protein sequence ID" value="UUV20157.1"/>
    <property type="molecule type" value="Genomic_DNA"/>
</dbReference>
<name>A0ABY5NNX6_9FLAO</name>
<gene>
    <name evidence="1" type="ORF">NPX36_07200</name>
</gene>
<keyword evidence="2" id="KW-1185">Reference proteome</keyword>
<sequence length="187" mass="22013">MKSETVLDKTAWVDSVLVDNDIVVLNVMLKGEETKRVFKKKMGYWYSELNYRYNPVKGTGQELYEVYQKYYIYPTYIIKEFKDSNGSENITYLDLQKDEIYYFTNLNKNTFDLKLAMLGDYKKNIFFIKGTELYNKQISFSNGVSVGESVEVVYGYSGNDIFFIFDLEEYKIGKRSFLGYIEVFGNE</sequence>